<keyword evidence="1" id="KW-0862">Zinc</keyword>
<feature type="domain" description="SWIM-type" evidence="3">
    <location>
        <begin position="43"/>
        <end position="78"/>
    </location>
</feature>
<keyword evidence="1" id="KW-0863">Zinc-finger</keyword>
<dbReference type="KEGG" id="mph:MLP_32650"/>
<feature type="region of interest" description="Disordered" evidence="2">
    <location>
        <begin position="99"/>
        <end position="119"/>
    </location>
</feature>
<sequence>MADVAAGMTGEAARLVRGLRWVSLGRSARVAWGRCQGSAAQPYAVVVSAERPTTTTACSCPSRQRPCKHARGLADLASNGQLSVIEEPDWVTRIADRRPFAEPPTMESGATPAREGPVDPAAAAKRAEARREKVDAGMVELQIWLADQVRTGLANLPRAGYGHFDAIAARMVDAQAPGVAGILRSLPADLVSAEWPTRALHVLGGLYLLAEAHRRLDELPEDLAATVRSRIGYPVSKEGVRARSPIVDRWWAIAAVDTVEFQLTTRRVWLRGLGTGRWAMWLTFAPPGRDLDTSVRPGHVYACEARFYPGAGQHRVLLEPPLPDPDLSPVDDDSGPLAVLNRVWGGDDLAAVRVQLAELLAADPWASRLPVVVAGVPVPPRHPGDQWLLRDASGATVPLVDLGGDAWPLVAQAGGEPLQVMGEYDGRGLVPLAVLPDRLGRRYETALAG</sequence>
<dbReference type="RefSeq" id="WP_013864142.1">
    <property type="nucleotide sequence ID" value="NC_015635.1"/>
</dbReference>
<dbReference type="STRING" id="1032480.MLP_32650"/>
<proteinExistence type="predicted"/>
<dbReference type="Proteomes" id="UP000007947">
    <property type="component" value="Chromosome"/>
</dbReference>
<evidence type="ECO:0000259" key="3">
    <source>
        <dbReference type="PROSITE" id="PS50966"/>
    </source>
</evidence>
<dbReference type="eggNOG" id="COG4715">
    <property type="taxonomic scope" value="Bacteria"/>
</dbReference>
<evidence type="ECO:0000256" key="2">
    <source>
        <dbReference type="SAM" id="MobiDB-lite"/>
    </source>
</evidence>
<gene>
    <name evidence="4" type="ordered locus">MLP_32650</name>
</gene>
<accession>F5XLL3</accession>
<evidence type="ECO:0000256" key="1">
    <source>
        <dbReference type="PROSITE-ProRule" id="PRU00325"/>
    </source>
</evidence>
<organism evidence="4 5">
    <name type="scientific">Microlunatus phosphovorus (strain ATCC 700054 / DSM 10555 / JCM 9379 / NBRC 101784 / NCIMB 13414 / VKM Ac-1990 / NM-1)</name>
    <dbReference type="NCBI Taxonomy" id="1032480"/>
    <lineage>
        <taxon>Bacteria</taxon>
        <taxon>Bacillati</taxon>
        <taxon>Actinomycetota</taxon>
        <taxon>Actinomycetes</taxon>
        <taxon>Propionibacteriales</taxon>
        <taxon>Propionibacteriaceae</taxon>
        <taxon>Microlunatus</taxon>
    </lineage>
</organism>
<protein>
    <recommendedName>
        <fullName evidence="3">SWIM-type domain-containing protein</fullName>
    </recommendedName>
</protein>
<dbReference type="OrthoDB" id="9816340at2"/>
<name>F5XLL3_MICPN</name>
<evidence type="ECO:0000313" key="4">
    <source>
        <dbReference type="EMBL" id="BAK36279.1"/>
    </source>
</evidence>
<keyword evidence="5" id="KW-1185">Reference proteome</keyword>
<reference evidence="4 5" key="1">
    <citation type="submission" date="2011-05" db="EMBL/GenBank/DDBJ databases">
        <title>Whole genome sequence of Microlunatus phosphovorus NM-1.</title>
        <authorList>
            <person name="Hosoyama A."/>
            <person name="Sasaki K."/>
            <person name="Harada T."/>
            <person name="Igarashi R."/>
            <person name="Kawakoshi A."/>
            <person name="Sasagawa M."/>
            <person name="Fukada J."/>
            <person name="Nakamura S."/>
            <person name="Katano Y."/>
            <person name="Hanada S."/>
            <person name="Kamagata Y."/>
            <person name="Nakamura N."/>
            <person name="Yamazaki S."/>
            <person name="Fujita N."/>
        </authorList>
    </citation>
    <scope>NUCLEOTIDE SEQUENCE [LARGE SCALE GENOMIC DNA]</scope>
    <source>
        <strain evidence="5">ATCC 700054 / DSM 10555 / JCM 9379 / NBRC 101784 / NCIMB 13414 / VKM Ac-1990 / NM-1</strain>
    </source>
</reference>
<evidence type="ECO:0000313" key="5">
    <source>
        <dbReference type="Proteomes" id="UP000007947"/>
    </source>
</evidence>
<dbReference type="HOGENOM" id="CLU_051328_0_0_11"/>
<dbReference type="AlphaFoldDB" id="F5XLL3"/>
<dbReference type="GO" id="GO:0008270">
    <property type="term" value="F:zinc ion binding"/>
    <property type="evidence" value="ECO:0007669"/>
    <property type="project" value="UniProtKB-KW"/>
</dbReference>
<dbReference type="PROSITE" id="PS50966">
    <property type="entry name" value="ZF_SWIM"/>
    <property type="match status" value="1"/>
</dbReference>
<dbReference type="EMBL" id="AP012204">
    <property type="protein sequence ID" value="BAK36279.1"/>
    <property type="molecule type" value="Genomic_DNA"/>
</dbReference>
<dbReference type="InterPro" id="IPR007527">
    <property type="entry name" value="Znf_SWIM"/>
</dbReference>
<keyword evidence="1" id="KW-0479">Metal-binding</keyword>